<organism evidence="2 3">
    <name type="scientific">Actinomadura macrotermitis</name>
    <dbReference type="NCBI Taxonomy" id="2585200"/>
    <lineage>
        <taxon>Bacteria</taxon>
        <taxon>Bacillati</taxon>
        <taxon>Actinomycetota</taxon>
        <taxon>Actinomycetes</taxon>
        <taxon>Streptosporangiales</taxon>
        <taxon>Thermomonosporaceae</taxon>
        <taxon>Actinomadura</taxon>
    </lineage>
</organism>
<dbReference type="CDD" id="cd00229">
    <property type="entry name" value="SGNH_hydrolase"/>
    <property type="match status" value="1"/>
</dbReference>
<evidence type="ECO:0000313" key="2">
    <source>
        <dbReference type="EMBL" id="MQY05634.1"/>
    </source>
</evidence>
<dbReference type="OrthoDB" id="9794725at2"/>
<dbReference type="SUPFAM" id="SSF52266">
    <property type="entry name" value="SGNH hydrolase"/>
    <property type="match status" value="1"/>
</dbReference>
<dbReference type="Pfam" id="PF13472">
    <property type="entry name" value="Lipase_GDSL_2"/>
    <property type="match status" value="1"/>
</dbReference>
<name>A0A7K0BYC7_9ACTN</name>
<protein>
    <recommendedName>
        <fullName evidence="1">SGNH hydrolase-type esterase domain-containing protein</fullName>
    </recommendedName>
</protein>
<dbReference type="InterPro" id="IPR036514">
    <property type="entry name" value="SGNH_hydro_sf"/>
</dbReference>
<keyword evidence="3" id="KW-1185">Reference proteome</keyword>
<dbReference type="AlphaFoldDB" id="A0A7K0BYC7"/>
<dbReference type="GO" id="GO:0004622">
    <property type="term" value="F:phosphatidylcholine lysophospholipase activity"/>
    <property type="evidence" value="ECO:0007669"/>
    <property type="project" value="TreeGrafter"/>
</dbReference>
<accession>A0A7K0BYC7</accession>
<proteinExistence type="predicted"/>
<reference evidence="2 3" key="1">
    <citation type="submission" date="2019-10" db="EMBL/GenBank/DDBJ databases">
        <title>Actinomadura rubteroloni sp. nov. and Actinomadura macrotermitis sp. nov., isolated from the gut of fungus growing-termite Macrotermes natalensis.</title>
        <authorList>
            <person name="Benndorf R."/>
            <person name="Martin K."/>
            <person name="Kuefner M."/>
            <person name="De Beer W."/>
            <person name="Kaster A.-K."/>
            <person name="Vollmers J."/>
            <person name="Poulsen M."/>
            <person name="Beemelmanns C."/>
        </authorList>
    </citation>
    <scope>NUCLEOTIDE SEQUENCE [LARGE SCALE GENOMIC DNA]</scope>
    <source>
        <strain evidence="2 3">RB68</strain>
    </source>
</reference>
<dbReference type="Gene3D" id="3.40.50.1110">
    <property type="entry name" value="SGNH hydrolase"/>
    <property type="match status" value="1"/>
</dbReference>
<dbReference type="RefSeq" id="WP_153533785.1">
    <property type="nucleotide sequence ID" value="NZ_WEGH01000002.1"/>
</dbReference>
<evidence type="ECO:0000313" key="3">
    <source>
        <dbReference type="Proteomes" id="UP000487268"/>
    </source>
</evidence>
<dbReference type="InterPro" id="IPR013830">
    <property type="entry name" value="SGNH_hydro"/>
</dbReference>
<dbReference type="PANTHER" id="PTHR30383:SF5">
    <property type="entry name" value="SGNH HYDROLASE-TYPE ESTERASE DOMAIN-CONTAINING PROTEIN"/>
    <property type="match status" value="1"/>
</dbReference>
<evidence type="ECO:0000259" key="1">
    <source>
        <dbReference type="Pfam" id="PF13472"/>
    </source>
</evidence>
<comment type="caution">
    <text evidence="2">The sequence shown here is derived from an EMBL/GenBank/DDBJ whole genome shotgun (WGS) entry which is preliminary data.</text>
</comment>
<dbReference type="Proteomes" id="UP000487268">
    <property type="component" value="Unassembled WGS sequence"/>
</dbReference>
<dbReference type="EMBL" id="WEGH01000002">
    <property type="protein sequence ID" value="MQY05634.1"/>
    <property type="molecule type" value="Genomic_DNA"/>
</dbReference>
<gene>
    <name evidence="2" type="ORF">ACRB68_37110</name>
</gene>
<sequence>MRPDTERLVRYMRPERSLPFLGGAGEDRLAAVFGLEPAAYRRCADDLSRRARDEALQMLADPGFADQVGRLPFEKGETVLAVGESDTADRLSWLEMLRHLLDERHGAGAVTVVNAAVSGQTTTEALGRWTGVLRQTGPVDRVVCKLGTNDTRSVGGTTLVGAHETLRNLGLLRTLAPVADARWVWMTPHPVDERRIAAHPSFGHTGSAWRNDDIAAVAEGIRRRPEPVVDLAGAFRPGDDPLLLGPDGLHPTPAGQRAVLAALVRALADGPMGDTAG</sequence>
<feature type="domain" description="SGNH hydrolase-type esterase" evidence="1">
    <location>
        <begin position="83"/>
        <end position="258"/>
    </location>
</feature>
<dbReference type="InterPro" id="IPR051532">
    <property type="entry name" value="Ester_Hydrolysis_Enzymes"/>
</dbReference>
<dbReference type="PANTHER" id="PTHR30383">
    <property type="entry name" value="THIOESTERASE 1/PROTEASE 1/LYSOPHOSPHOLIPASE L1"/>
    <property type="match status" value="1"/>
</dbReference>